<feature type="domain" description="EamA" evidence="2">
    <location>
        <begin position="1"/>
        <end position="135"/>
    </location>
</feature>
<keyword evidence="1" id="KW-1133">Transmembrane helix</keyword>
<dbReference type="PANTHER" id="PTHR22911">
    <property type="entry name" value="ACYL-MALONYL CONDENSING ENZYME-RELATED"/>
    <property type="match status" value="1"/>
</dbReference>
<comment type="caution">
    <text evidence="3">The sequence shown here is derived from an EMBL/GenBank/DDBJ whole genome shotgun (WGS) entry which is preliminary data.</text>
</comment>
<dbReference type="Pfam" id="PF00892">
    <property type="entry name" value="EamA"/>
    <property type="match status" value="2"/>
</dbReference>
<reference evidence="3 4" key="1">
    <citation type="submission" date="2021-01" db="EMBL/GenBank/DDBJ databases">
        <title>Carboxyliciviraga sp.nov., isolated from coastal sediments.</title>
        <authorList>
            <person name="Lu D."/>
            <person name="Zhang T."/>
        </authorList>
    </citation>
    <scope>NUCLEOTIDE SEQUENCE [LARGE SCALE GENOMIC DNA]</scope>
    <source>
        <strain evidence="3 4">N1Y132</strain>
    </source>
</reference>
<feature type="transmembrane region" description="Helical" evidence="1">
    <location>
        <begin position="63"/>
        <end position="80"/>
    </location>
</feature>
<feature type="transmembrane region" description="Helical" evidence="1">
    <location>
        <begin position="274"/>
        <end position="293"/>
    </location>
</feature>
<name>A0ABS1HM91_9BACT</name>
<dbReference type="InterPro" id="IPR000620">
    <property type="entry name" value="EamA_dom"/>
</dbReference>
<protein>
    <submittedName>
        <fullName evidence="3">DMT family transporter</fullName>
    </submittedName>
</protein>
<evidence type="ECO:0000313" key="4">
    <source>
        <dbReference type="Proteomes" id="UP000605676"/>
    </source>
</evidence>
<keyword evidence="1" id="KW-0812">Transmembrane</keyword>
<evidence type="ECO:0000313" key="3">
    <source>
        <dbReference type="EMBL" id="MBK3518662.1"/>
    </source>
</evidence>
<feature type="transmembrane region" description="Helical" evidence="1">
    <location>
        <begin position="149"/>
        <end position="169"/>
    </location>
</feature>
<dbReference type="SUPFAM" id="SSF103481">
    <property type="entry name" value="Multidrug resistance efflux transporter EmrE"/>
    <property type="match status" value="1"/>
</dbReference>
<keyword evidence="4" id="KW-1185">Reference proteome</keyword>
<feature type="transmembrane region" description="Helical" evidence="1">
    <location>
        <begin position="241"/>
        <end position="262"/>
    </location>
</feature>
<dbReference type="Proteomes" id="UP000605676">
    <property type="component" value="Unassembled WGS sequence"/>
</dbReference>
<organism evidence="3 4">
    <name type="scientific">Carboxylicivirga marina</name>
    <dbReference type="NCBI Taxonomy" id="2800988"/>
    <lineage>
        <taxon>Bacteria</taxon>
        <taxon>Pseudomonadati</taxon>
        <taxon>Bacteroidota</taxon>
        <taxon>Bacteroidia</taxon>
        <taxon>Marinilabiliales</taxon>
        <taxon>Marinilabiliaceae</taxon>
        <taxon>Carboxylicivirga</taxon>
    </lineage>
</organism>
<accession>A0ABS1HM91</accession>
<evidence type="ECO:0000259" key="2">
    <source>
        <dbReference type="Pfam" id="PF00892"/>
    </source>
</evidence>
<keyword evidence="1" id="KW-0472">Membrane</keyword>
<gene>
    <name evidence="3" type="ORF">JIV24_15050</name>
</gene>
<dbReference type="PANTHER" id="PTHR22911:SF134">
    <property type="entry name" value="DMT FAMILY TRANSPORTER"/>
    <property type="match status" value="1"/>
</dbReference>
<dbReference type="InterPro" id="IPR037185">
    <property type="entry name" value="EmrE-like"/>
</dbReference>
<feature type="transmembrane region" description="Helical" evidence="1">
    <location>
        <begin position="181"/>
        <end position="203"/>
    </location>
</feature>
<feature type="domain" description="EamA" evidence="2">
    <location>
        <begin position="151"/>
        <end position="289"/>
    </location>
</feature>
<sequence>MKGILLASTTAILWGILAIALKIALNYFDSYTIVWFRFLVATTVLATYYAIKKPSMLSVYKKPPLLMVVGAILLAGNYIGYMQGINYAGPGATQIIIQTGPVMLGIIGFTVFKERLTISRVLGFAIATGGFFVFYYNQSNGVVIQKYELFKGVLWTLGAAASWAGYAFVNKKLVLKYHPQQINLIIFGLPILLFLPTVDFHSFTQTYEWWVWLLMLALGLNTVVAYGTLSAAFKYTEANKISIVIIMNPIITFVILEVLLLLNISWFPINKVSMMAYVGALLVLGGTVLAIGLSQKKKINAHDA</sequence>
<feature type="transmembrane region" description="Helical" evidence="1">
    <location>
        <begin position="34"/>
        <end position="51"/>
    </location>
</feature>
<evidence type="ECO:0000256" key="1">
    <source>
        <dbReference type="SAM" id="Phobius"/>
    </source>
</evidence>
<proteinExistence type="predicted"/>
<dbReference type="RefSeq" id="WP_200465889.1">
    <property type="nucleotide sequence ID" value="NZ_JAENRR010000039.1"/>
</dbReference>
<dbReference type="EMBL" id="JAENRR010000039">
    <property type="protein sequence ID" value="MBK3518662.1"/>
    <property type="molecule type" value="Genomic_DNA"/>
</dbReference>
<feature type="transmembrane region" description="Helical" evidence="1">
    <location>
        <begin position="119"/>
        <end position="137"/>
    </location>
</feature>
<feature type="transmembrane region" description="Helical" evidence="1">
    <location>
        <begin position="209"/>
        <end position="229"/>
    </location>
</feature>
<feature type="transmembrane region" description="Helical" evidence="1">
    <location>
        <begin position="92"/>
        <end position="112"/>
    </location>
</feature>